<dbReference type="InterPro" id="IPR040411">
    <property type="entry name" value="At5g23160-like"/>
</dbReference>
<keyword evidence="2" id="KW-0472">Membrane</keyword>
<protein>
    <submittedName>
        <fullName evidence="3">Uncharacterized protein</fullName>
    </submittedName>
</protein>
<evidence type="ECO:0000256" key="2">
    <source>
        <dbReference type="SAM" id="Phobius"/>
    </source>
</evidence>
<dbReference type="PANTHER" id="PTHR34379">
    <property type="entry name" value="OS07G0553800 PROTEIN"/>
    <property type="match status" value="1"/>
</dbReference>
<dbReference type="PANTHER" id="PTHR34379:SF6">
    <property type="entry name" value="PROTEIN 3F"/>
    <property type="match status" value="1"/>
</dbReference>
<evidence type="ECO:0000313" key="3">
    <source>
        <dbReference type="EMBL" id="KAG6500052.1"/>
    </source>
</evidence>
<gene>
    <name evidence="3" type="ORF">ZIOFF_039866</name>
</gene>
<feature type="transmembrane region" description="Helical" evidence="2">
    <location>
        <begin position="171"/>
        <end position="200"/>
    </location>
</feature>
<evidence type="ECO:0000313" key="4">
    <source>
        <dbReference type="Proteomes" id="UP000734854"/>
    </source>
</evidence>
<feature type="region of interest" description="Disordered" evidence="1">
    <location>
        <begin position="81"/>
        <end position="109"/>
    </location>
</feature>
<organism evidence="3 4">
    <name type="scientific">Zingiber officinale</name>
    <name type="common">Ginger</name>
    <name type="synonym">Amomum zingiber</name>
    <dbReference type="NCBI Taxonomy" id="94328"/>
    <lineage>
        <taxon>Eukaryota</taxon>
        <taxon>Viridiplantae</taxon>
        <taxon>Streptophyta</taxon>
        <taxon>Embryophyta</taxon>
        <taxon>Tracheophyta</taxon>
        <taxon>Spermatophyta</taxon>
        <taxon>Magnoliopsida</taxon>
        <taxon>Liliopsida</taxon>
        <taxon>Zingiberales</taxon>
        <taxon>Zingiberaceae</taxon>
        <taxon>Zingiber</taxon>
    </lineage>
</organism>
<accession>A0A8J5L0I1</accession>
<reference evidence="3 4" key="1">
    <citation type="submission" date="2020-08" db="EMBL/GenBank/DDBJ databases">
        <title>Plant Genome Project.</title>
        <authorList>
            <person name="Zhang R.-G."/>
        </authorList>
    </citation>
    <scope>NUCLEOTIDE SEQUENCE [LARGE SCALE GENOMIC DNA]</scope>
    <source>
        <tissue evidence="3">Rhizome</tissue>
    </source>
</reference>
<proteinExistence type="predicted"/>
<keyword evidence="2" id="KW-0812">Transmembrane</keyword>
<evidence type="ECO:0000256" key="1">
    <source>
        <dbReference type="SAM" id="MobiDB-lite"/>
    </source>
</evidence>
<dbReference type="EMBL" id="JACMSC010000011">
    <property type="protein sequence ID" value="KAG6500052.1"/>
    <property type="molecule type" value="Genomic_DNA"/>
</dbReference>
<name>A0A8J5L0I1_ZINOF</name>
<dbReference type="Proteomes" id="UP000734854">
    <property type="component" value="Unassembled WGS sequence"/>
</dbReference>
<dbReference type="AlphaFoldDB" id="A0A8J5L0I1"/>
<keyword evidence="2" id="KW-1133">Transmembrane helix</keyword>
<feature type="compositionally biased region" description="Polar residues" evidence="1">
    <location>
        <begin position="98"/>
        <end position="109"/>
    </location>
</feature>
<keyword evidence="4" id="KW-1185">Reference proteome</keyword>
<sequence>MAVIDAGKKRSRSLCNFLSCFGLTPLPETAKSHKFVPKNKRMPESPVAAAGIQPKEKKAKPVNSSFLRWFLKRYDKESKVEEGSRRRRSDYSFRQAPIGSQTKPRVQNSQVHRVASRYKMQAEPTQVYRIRDRTKVGTRVVHPSSLELQASECQEICKGVIKYEHEPLSRLLTIIVMVLTLLLVVSWITVIICLCTWLYLFPRLRATIQKENATGNDKRGNEEIDLNSKEYKKMLILKKNGCVAMLVLLPVLMLLEDGNQIEDHCLLIEMAGLSCAAGWAGIL</sequence>
<comment type="caution">
    <text evidence="3">The sequence shown here is derived from an EMBL/GenBank/DDBJ whole genome shotgun (WGS) entry which is preliminary data.</text>
</comment>